<keyword evidence="1" id="KW-0812">Transmembrane</keyword>
<proteinExistence type="predicted"/>
<sequence>VSAFAISQWLVAFSMLAVYFYIKWHPVFFPYYVVGAVLSIAALEGVRRYK</sequence>
<evidence type="ECO:0000256" key="1">
    <source>
        <dbReference type="SAM" id="Phobius"/>
    </source>
</evidence>
<keyword evidence="1" id="KW-1133">Transmembrane helix</keyword>
<gene>
    <name evidence="2" type="ORF">LCGC14_1893890</name>
</gene>
<feature type="transmembrane region" description="Helical" evidence="1">
    <location>
        <begin position="5"/>
        <end position="22"/>
    </location>
</feature>
<comment type="caution">
    <text evidence="2">The sequence shown here is derived from an EMBL/GenBank/DDBJ whole genome shotgun (WGS) entry which is preliminary data.</text>
</comment>
<name>A0A0F9FYM7_9ZZZZ</name>
<keyword evidence="1" id="KW-0472">Membrane</keyword>
<protein>
    <submittedName>
        <fullName evidence="2">Uncharacterized protein</fullName>
    </submittedName>
</protein>
<feature type="transmembrane region" description="Helical" evidence="1">
    <location>
        <begin position="28"/>
        <end position="46"/>
    </location>
</feature>
<evidence type="ECO:0000313" key="2">
    <source>
        <dbReference type="EMBL" id="KKL91524.1"/>
    </source>
</evidence>
<accession>A0A0F9FYM7</accession>
<dbReference type="EMBL" id="LAZR01019708">
    <property type="protein sequence ID" value="KKL91524.1"/>
    <property type="molecule type" value="Genomic_DNA"/>
</dbReference>
<dbReference type="AlphaFoldDB" id="A0A0F9FYM7"/>
<reference evidence="2" key="1">
    <citation type="journal article" date="2015" name="Nature">
        <title>Complex archaea that bridge the gap between prokaryotes and eukaryotes.</title>
        <authorList>
            <person name="Spang A."/>
            <person name="Saw J.H."/>
            <person name="Jorgensen S.L."/>
            <person name="Zaremba-Niedzwiedzka K."/>
            <person name="Martijn J."/>
            <person name="Lind A.E."/>
            <person name="van Eijk R."/>
            <person name="Schleper C."/>
            <person name="Guy L."/>
            <person name="Ettema T.J."/>
        </authorList>
    </citation>
    <scope>NUCLEOTIDE SEQUENCE</scope>
</reference>
<feature type="non-terminal residue" evidence="2">
    <location>
        <position position="1"/>
    </location>
</feature>
<organism evidence="2">
    <name type="scientific">marine sediment metagenome</name>
    <dbReference type="NCBI Taxonomy" id="412755"/>
    <lineage>
        <taxon>unclassified sequences</taxon>
        <taxon>metagenomes</taxon>
        <taxon>ecological metagenomes</taxon>
    </lineage>
</organism>